<dbReference type="Gene3D" id="3.80.10.10">
    <property type="entry name" value="Ribonuclease Inhibitor"/>
    <property type="match status" value="1"/>
</dbReference>
<gene>
    <name evidence="1" type="ORF">FWILDA_LOCUS18413</name>
</gene>
<dbReference type="SUPFAM" id="SSF52047">
    <property type="entry name" value="RNI-like"/>
    <property type="match status" value="1"/>
</dbReference>
<dbReference type="Proteomes" id="UP001153678">
    <property type="component" value="Unassembled WGS sequence"/>
</dbReference>
<dbReference type="InterPro" id="IPR006553">
    <property type="entry name" value="Leu-rich_rpt_Cys-con_subtyp"/>
</dbReference>
<keyword evidence="2" id="KW-1185">Reference proteome</keyword>
<evidence type="ECO:0000313" key="1">
    <source>
        <dbReference type="EMBL" id="CAI2198117.1"/>
    </source>
</evidence>
<dbReference type="AlphaFoldDB" id="A0A9W4T957"/>
<name>A0A9W4T957_9GLOM</name>
<protein>
    <submittedName>
        <fullName evidence="1">8413_t:CDS:1</fullName>
    </submittedName>
</protein>
<dbReference type="OrthoDB" id="550575at2759"/>
<dbReference type="InterPro" id="IPR032675">
    <property type="entry name" value="LRR_dom_sf"/>
</dbReference>
<reference evidence="1" key="1">
    <citation type="submission" date="2022-08" db="EMBL/GenBank/DDBJ databases">
        <authorList>
            <person name="Kallberg Y."/>
            <person name="Tangrot J."/>
            <person name="Rosling A."/>
        </authorList>
    </citation>
    <scope>NUCLEOTIDE SEQUENCE</scope>
    <source>
        <strain evidence="1">Wild A</strain>
    </source>
</reference>
<dbReference type="SMART" id="SM00367">
    <property type="entry name" value="LRR_CC"/>
    <property type="match status" value="3"/>
</dbReference>
<comment type="caution">
    <text evidence="1">The sequence shown here is derived from an EMBL/GenBank/DDBJ whole genome shotgun (WGS) entry which is preliminary data.</text>
</comment>
<evidence type="ECO:0000313" key="2">
    <source>
        <dbReference type="Proteomes" id="UP001153678"/>
    </source>
</evidence>
<sequence>LTAIADSCHKLECLNISNCTEFSEISICNIIRSCLRLQQFDIFFCEITDIIIKEIARSYLNLKYLNLEGYDNISKEAIDQLNPNIH</sequence>
<proteinExistence type="predicted"/>
<feature type="non-terminal residue" evidence="1">
    <location>
        <position position="1"/>
    </location>
</feature>
<organism evidence="1 2">
    <name type="scientific">Funneliformis geosporum</name>
    <dbReference type="NCBI Taxonomy" id="1117311"/>
    <lineage>
        <taxon>Eukaryota</taxon>
        <taxon>Fungi</taxon>
        <taxon>Fungi incertae sedis</taxon>
        <taxon>Mucoromycota</taxon>
        <taxon>Glomeromycotina</taxon>
        <taxon>Glomeromycetes</taxon>
        <taxon>Glomerales</taxon>
        <taxon>Glomeraceae</taxon>
        <taxon>Funneliformis</taxon>
    </lineage>
</organism>
<feature type="non-terminal residue" evidence="1">
    <location>
        <position position="86"/>
    </location>
</feature>
<accession>A0A9W4T957</accession>
<dbReference type="EMBL" id="CAMKVN010017866">
    <property type="protein sequence ID" value="CAI2198117.1"/>
    <property type="molecule type" value="Genomic_DNA"/>
</dbReference>